<dbReference type="OrthoDB" id="9768004at2"/>
<comment type="caution">
    <text evidence="3">The sequence shown here is derived from an EMBL/GenBank/DDBJ whole genome shotgun (WGS) entry which is preliminary data.</text>
</comment>
<protein>
    <submittedName>
        <fullName evidence="3">SUMF1/EgtB/PvdO family nonheme iron enzyme</fullName>
    </submittedName>
</protein>
<dbReference type="InterPro" id="IPR051043">
    <property type="entry name" value="Sulfatase_Mod_Factor_Kinase"/>
</dbReference>
<dbReference type="Gene3D" id="3.90.1580.10">
    <property type="entry name" value="paralog of FGE (formylglycine-generating enzyme)"/>
    <property type="match status" value="1"/>
</dbReference>
<feature type="chain" id="PRO_5033068207" evidence="1">
    <location>
        <begin position="32"/>
        <end position="280"/>
    </location>
</feature>
<dbReference type="InterPro" id="IPR005532">
    <property type="entry name" value="SUMF_dom"/>
</dbReference>
<feature type="signal peptide" evidence="1">
    <location>
        <begin position="1"/>
        <end position="31"/>
    </location>
</feature>
<sequence>MLVPARTLSSTILLAAMAAILAGCGAGSDKAAGTSTTDDMQGIAIIKPGELSYYPPGEYLKGGYPVSPPLTQISFDNALHIMQRQVSQAEFAACVAAKACKRLDKDQRDAVSPDLPVVGVSWRDATDYAAWLSTETGHHYRLPSFAEWVHAAGPGYKEDIVLESFDPADPAQRWLAEYKLETQRKTAVDAQLRPFGGFGQNETGMQDMVGNVWDWTDTCHSRYNLDISDSVDARSTQNCGVRVVAGPHRSVITDFVRDPKGGACSVGIPPSNLGFRLVRD</sequence>
<dbReference type="Pfam" id="PF03781">
    <property type="entry name" value="FGE-sulfatase"/>
    <property type="match status" value="1"/>
</dbReference>
<accession>A0A853GU16</accession>
<keyword evidence="4" id="KW-1185">Reference proteome</keyword>
<dbReference type="InterPro" id="IPR042095">
    <property type="entry name" value="SUMF_sf"/>
</dbReference>
<name>A0A853GU16_9BURK</name>
<dbReference type="GO" id="GO:0120147">
    <property type="term" value="F:formylglycine-generating oxidase activity"/>
    <property type="evidence" value="ECO:0007669"/>
    <property type="project" value="TreeGrafter"/>
</dbReference>
<dbReference type="AlphaFoldDB" id="A0A853GU16"/>
<proteinExistence type="predicted"/>
<dbReference type="Proteomes" id="UP000554144">
    <property type="component" value="Unassembled WGS sequence"/>
</dbReference>
<dbReference type="PANTHER" id="PTHR23150">
    <property type="entry name" value="SULFATASE MODIFYING FACTOR 1, 2"/>
    <property type="match status" value="1"/>
</dbReference>
<evidence type="ECO:0000256" key="1">
    <source>
        <dbReference type="SAM" id="SignalP"/>
    </source>
</evidence>
<dbReference type="RefSeq" id="WP_130038546.1">
    <property type="nucleotide sequence ID" value="NZ_JACCEV010000001.1"/>
</dbReference>
<evidence type="ECO:0000313" key="3">
    <source>
        <dbReference type="EMBL" id="NYT84276.1"/>
    </source>
</evidence>
<dbReference type="EMBL" id="JACCEV010000001">
    <property type="protein sequence ID" value="NYT84276.1"/>
    <property type="molecule type" value="Genomic_DNA"/>
</dbReference>
<feature type="domain" description="Sulfatase-modifying factor enzyme-like" evidence="2">
    <location>
        <begin position="54"/>
        <end position="279"/>
    </location>
</feature>
<reference evidence="3 4" key="1">
    <citation type="submission" date="2020-07" db="EMBL/GenBank/DDBJ databases">
        <title>Taxonomic revisions and descriptions of new bacterial species based on genomic comparisons in the high-G+C-content subgroup of the family Alcaligenaceae.</title>
        <authorList>
            <person name="Szabo A."/>
            <person name="Felfoldi T."/>
        </authorList>
    </citation>
    <scope>NUCLEOTIDE SEQUENCE [LARGE SCALE GENOMIC DNA]</scope>
    <source>
        <strain evidence="3 4">DSM 25667</strain>
    </source>
</reference>
<evidence type="ECO:0000313" key="4">
    <source>
        <dbReference type="Proteomes" id="UP000554144"/>
    </source>
</evidence>
<dbReference type="SUPFAM" id="SSF56436">
    <property type="entry name" value="C-type lectin-like"/>
    <property type="match status" value="1"/>
</dbReference>
<gene>
    <name evidence="3" type="ORF">H0A62_01550</name>
</gene>
<dbReference type="PROSITE" id="PS51257">
    <property type="entry name" value="PROKAR_LIPOPROTEIN"/>
    <property type="match status" value="1"/>
</dbReference>
<dbReference type="InterPro" id="IPR016187">
    <property type="entry name" value="CTDL_fold"/>
</dbReference>
<keyword evidence="1" id="KW-0732">Signal</keyword>
<dbReference type="PANTHER" id="PTHR23150:SF19">
    <property type="entry name" value="FORMYLGLYCINE-GENERATING ENZYME"/>
    <property type="match status" value="1"/>
</dbReference>
<evidence type="ECO:0000259" key="2">
    <source>
        <dbReference type="Pfam" id="PF03781"/>
    </source>
</evidence>
<organism evidence="3 4">
    <name type="scientific">Pollutimonas harenae</name>
    <dbReference type="NCBI Taxonomy" id="657015"/>
    <lineage>
        <taxon>Bacteria</taxon>
        <taxon>Pseudomonadati</taxon>
        <taxon>Pseudomonadota</taxon>
        <taxon>Betaproteobacteria</taxon>
        <taxon>Burkholderiales</taxon>
        <taxon>Alcaligenaceae</taxon>
        <taxon>Pollutimonas</taxon>
    </lineage>
</organism>